<dbReference type="Proteomes" id="UP000240717">
    <property type="component" value="Unassembled WGS sequence"/>
</dbReference>
<comment type="caution">
    <text evidence="2">The sequence shown here is derived from an EMBL/GenBank/DDBJ whole genome shotgun (WGS) entry which is preliminary data.</text>
</comment>
<reference evidence="2 3" key="1">
    <citation type="journal article" date="2016" name="Front. Microbiol.">
        <title>Comprehensive Phylogenetic Analysis of Bovine Non-aureus Staphylococci Species Based on Whole-Genome Sequencing.</title>
        <authorList>
            <person name="Naushad S."/>
            <person name="Barkema H.W."/>
            <person name="Luby C."/>
            <person name="Condas L.A."/>
            <person name="Nobrega D.B."/>
            <person name="Carson D.A."/>
            <person name="De Buck J."/>
        </authorList>
    </citation>
    <scope>NUCLEOTIDE SEQUENCE [LARGE SCALE GENOMIC DNA]</scope>
    <source>
        <strain evidence="2 3">SNUC 2993</strain>
    </source>
</reference>
<dbReference type="AlphaFoldDB" id="A0A2T4Q0A6"/>
<name>A0A2T4Q0A6_STAWA</name>
<organism evidence="2 3">
    <name type="scientific">Staphylococcus warneri</name>
    <dbReference type="NCBI Taxonomy" id="1292"/>
    <lineage>
        <taxon>Bacteria</taxon>
        <taxon>Bacillati</taxon>
        <taxon>Bacillota</taxon>
        <taxon>Bacilli</taxon>
        <taxon>Bacillales</taxon>
        <taxon>Staphylococcaceae</taxon>
        <taxon>Staphylococcus</taxon>
    </lineage>
</organism>
<evidence type="ECO:0000256" key="1">
    <source>
        <dbReference type="SAM" id="Phobius"/>
    </source>
</evidence>
<dbReference type="RefSeq" id="WP_107532950.1">
    <property type="nucleotide sequence ID" value="NZ_JAIBNN010000004.1"/>
</dbReference>
<protein>
    <submittedName>
        <fullName evidence="2">Uncharacterized protein</fullName>
    </submittedName>
</protein>
<accession>A0A2T4Q0A6</accession>
<keyword evidence="1" id="KW-0812">Transmembrane</keyword>
<proteinExistence type="predicted"/>
<feature type="transmembrane region" description="Helical" evidence="1">
    <location>
        <begin position="12"/>
        <end position="35"/>
    </location>
</feature>
<evidence type="ECO:0000313" key="3">
    <source>
        <dbReference type="Proteomes" id="UP000240717"/>
    </source>
</evidence>
<sequence length="70" mass="8018">MDQYQTLFNNPSGFIFILFLFYLIASLFFFTLTVFIGLKPVSFKEKILTIVILTTVLTLTLTGLSYVIIN</sequence>
<gene>
    <name evidence="2" type="ORF">BU085_06820</name>
</gene>
<evidence type="ECO:0000313" key="2">
    <source>
        <dbReference type="EMBL" id="PTI50951.1"/>
    </source>
</evidence>
<keyword evidence="1" id="KW-0472">Membrane</keyword>
<keyword evidence="1" id="KW-1133">Transmembrane helix</keyword>
<dbReference type="EMBL" id="PZEV01000019">
    <property type="protein sequence ID" value="PTI50951.1"/>
    <property type="molecule type" value="Genomic_DNA"/>
</dbReference>
<feature type="transmembrane region" description="Helical" evidence="1">
    <location>
        <begin position="47"/>
        <end position="69"/>
    </location>
</feature>